<proteinExistence type="predicted"/>
<comment type="caution">
    <text evidence="1">The sequence shown here is derived from an EMBL/GenBank/DDBJ whole genome shotgun (WGS) entry which is preliminary data.</text>
</comment>
<reference evidence="1 2" key="1">
    <citation type="submission" date="2019-07" db="EMBL/GenBank/DDBJ databases">
        <title>Rufibacter sp. nov., isolated from lake sediment.</title>
        <authorList>
            <person name="Qu J.-H."/>
        </authorList>
    </citation>
    <scope>NUCLEOTIDE SEQUENCE [LARGE SCALE GENOMIC DNA]</scope>
    <source>
        <strain evidence="1 2">NBS58-1</strain>
    </source>
</reference>
<dbReference type="RefSeq" id="WP_149091515.1">
    <property type="nucleotide sequence ID" value="NZ_VKKY01000002.1"/>
</dbReference>
<gene>
    <name evidence="1" type="ORF">FOA19_14575</name>
</gene>
<sequence>MTKIKGFKLRGGRYTGINLADIPGAYFWMVPSENTAYFQGLRIQSIRSLINGITLTGASDRNVYETTYQNGRPYITTIDQAADITDGTRTNWNFLH</sequence>
<evidence type="ECO:0000313" key="2">
    <source>
        <dbReference type="Proteomes" id="UP000324133"/>
    </source>
</evidence>
<keyword evidence="2" id="KW-1185">Reference proteome</keyword>
<dbReference type="EMBL" id="VKKY01000002">
    <property type="protein sequence ID" value="KAA3438457.1"/>
    <property type="molecule type" value="Genomic_DNA"/>
</dbReference>
<protein>
    <submittedName>
        <fullName evidence="1">Uncharacterized protein</fullName>
    </submittedName>
</protein>
<accession>A0A5B6TDC0</accession>
<evidence type="ECO:0000313" key="1">
    <source>
        <dbReference type="EMBL" id="KAA3438457.1"/>
    </source>
</evidence>
<organism evidence="1 2">
    <name type="scientific">Rufibacter hautae</name>
    <dbReference type="NCBI Taxonomy" id="2595005"/>
    <lineage>
        <taxon>Bacteria</taxon>
        <taxon>Pseudomonadati</taxon>
        <taxon>Bacteroidota</taxon>
        <taxon>Cytophagia</taxon>
        <taxon>Cytophagales</taxon>
        <taxon>Hymenobacteraceae</taxon>
        <taxon>Rufibacter</taxon>
    </lineage>
</organism>
<name>A0A5B6TDC0_9BACT</name>
<dbReference type="Proteomes" id="UP000324133">
    <property type="component" value="Unassembled WGS sequence"/>
</dbReference>
<dbReference type="AlphaFoldDB" id="A0A5B6TDC0"/>